<feature type="non-terminal residue" evidence="1">
    <location>
        <position position="1"/>
    </location>
</feature>
<comment type="caution">
    <text evidence="1">The sequence shown here is derived from an EMBL/GenBank/DDBJ whole genome shotgun (WGS) entry which is preliminary data.</text>
</comment>
<gene>
    <name evidence="1" type="ORF">S03H2_03609</name>
</gene>
<protein>
    <submittedName>
        <fullName evidence="1">Uncharacterized protein</fullName>
    </submittedName>
</protein>
<evidence type="ECO:0000313" key="1">
    <source>
        <dbReference type="EMBL" id="GAH30921.1"/>
    </source>
</evidence>
<organism evidence="1">
    <name type="scientific">marine sediment metagenome</name>
    <dbReference type="NCBI Taxonomy" id="412755"/>
    <lineage>
        <taxon>unclassified sequences</taxon>
        <taxon>metagenomes</taxon>
        <taxon>ecological metagenomes</taxon>
    </lineage>
</organism>
<dbReference type="EMBL" id="BARU01001353">
    <property type="protein sequence ID" value="GAH30921.1"/>
    <property type="molecule type" value="Genomic_DNA"/>
</dbReference>
<dbReference type="AlphaFoldDB" id="X1ECA7"/>
<proteinExistence type="predicted"/>
<reference evidence="1" key="1">
    <citation type="journal article" date="2014" name="Front. Microbiol.">
        <title>High frequency of phylogenetically diverse reductive dehalogenase-homologous genes in deep subseafloor sedimentary metagenomes.</title>
        <authorList>
            <person name="Kawai M."/>
            <person name="Futagami T."/>
            <person name="Toyoda A."/>
            <person name="Takaki Y."/>
            <person name="Nishi S."/>
            <person name="Hori S."/>
            <person name="Arai W."/>
            <person name="Tsubouchi T."/>
            <person name="Morono Y."/>
            <person name="Uchiyama I."/>
            <person name="Ito T."/>
            <person name="Fujiyama A."/>
            <person name="Inagaki F."/>
            <person name="Takami H."/>
        </authorList>
    </citation>
    <scope>NUCLEOTIDE SEQUENCE</scope>
    <source>
        <strain evidence="1">Expedition CK06-06</strain>
    </source>
</reference>
<accession>X1ECA7</accession>
<sequence>QQAKILSSYLTSYEFALSRESLYPITWRACGIKA</sequence>
<name>X1ECA7_9ZZZZ</name>